<evidence type="ECO:0000256" key="6">
    <source>
        <dbReference type="ARBA" id="ARBA00022605"/>
    </source>
</evidence>
<evidence type="ECO:0000313" key="15">
    <source>
        <dbReference type="Proteomes" id="UP000295124"/>
    </source>
</evidence>
<evidence type="ECO:0000256" key="1">
    <source>
        <dbReference type="ARBA" id="ARBA00001274"/>
    </source>
</evidence>
<evidence type="ECO:0000256" key="11">
    <source>
        <dbReference type="ARBA" id="ARBA00025527"/>
    </source>
</evidence>
<evidence type="ECO:0000256" key="10">
    <source>
        <dbReference type="ARBA" id="ARBA00023304"/>
    </source>
</evidence>
<dbReference type="GO" id="GO:0003941">
    <property type="term" value="F:L-serine ammonia-lyase activity"/>
    <property type="evidence" value="ECO:0007669"/>
    <property type="project" value="TreeGrafter"/>
</dbReference>
<dbReference type="NCBIfam" id="NF006390">
    <property type="entry name" value="PRK08639.1"/>
    <property type="match status" value="1"/>
</dbReference>
<dbReference type="GO" id="GO:0009097">
    <property type="term" value="P:isoleucine biosynthetic process"/>
    <property type="evidence" value="ECO:0007669"/>
    <property type="project" value="UniProtKB-UniRule"/>
</dbReference>
<dbReference type="InterPro" id="IPR001926">
    <property type="entry name" value="TrpB-like_PALP"/>
</dbReference>
<keyword evidence="15" id="KW-1185">Reference proteome</keyword>
<keyword evidence="6 12" id="KW-0028">Amino-acid biosynthesis</keyword>
<dbReference type="PROSITE" id="PS51672">
    <property type="entry name" value="ACT_LIKE"/>
    <property type="match status" value="1"/>
</dbReference>
<dbReference type="Pfam" id="PF00291">
    <property type="entry name" value="PALP"/>
    <property type="match status" value="1"/>
</dbReference>
<keyword evidence="8 12" id="KW-0663">Pyridoxal phosphate</keyword>
<dbReference type="InterPro" id="IPR045865">
    <property type="entry name" value="ACT-like_dom_sf"/>
</dbReference>
<comment type="subunit">
    <text evidence="5 12">Homotetramer.</text>
</comment>
<name>A0A4R4YT55_9ACTN</name>
<dbReference type="InterPro" id="IPR011820">
    <property type="entry name" value="IlvA"/>
</dbReference>
<dbReference type="PANTHER" id="PTHR48078:SF11">
    <property type="entry name" value="THREONINE DEHYDRATASE, MITOCHONDRIAL"/>
    <property type="match status" value="1"/>
</dbReference>
<dbReference type="EMBL" id="SMKX01000148">
    <property type="protein sequence ID" value="TDD47594.1"/>
    <property type="molecule type" value="Genomic_DNA"/>
</dbReference>
<dbReference type="PROSITE" id="PS00165">
    <property type="entry name" value="DEHYDRATASE_SER_THR"/>
    <property type="match status" value="1"/>
</dbReference>
<organism evidence="14 15">
    <name type="scientific">Kribbella antibiotica</name>
    <dbReference type="NCBI Taxonomy" id="190195"/>
    <lineage>
        <taxon>Bacteria</taxon>
        <taxon>Bacillati</taxon>
        <taxon>Actinomycetota</taxon>
        <taxon>Actinomycetes</taxon>
        <taxon>Propionibacteriales</taxon>
        <taxon>Kribbellaceae</taxon>
        <taxon>Kribbella</taxon>
    </lineage>
</organism>
<comment type="similarity">
    <text evidence="4 12">Belongs to the serine/threonine dehydratase family.</text>
</comment>
<dbReference type="OrthoDB" id="9811476at2"/>
<comment type="pathway">
    <text evidence="3 12">Amino-acid biosynthesis; L-isoleucine biosynthesis; 2-oxobutanoate from L-threonine: step 1/1.</text>
</comment>
<evidence type="ECO:0000256" key="12">
    <source>
        <dbReference type="RuleBase" id="RU362012"/>
    </source>
</evidence>
<dbReference type="FunFam" id="3.40.50.1100:FF:000005">
    <property type="entry name" value="Threonine dehydratase catabolic"/>
    <property type="match status" value="1"/>
</dbReference>
<dbReference type="PANTHER" id="PTHR48078">
    <property type="entry name" value="THREONINE DEHYDRATASE, MITOCHONDRIAL-RELATED"/>
    <property type="match status" value="1"/>
</dbReference>
<proteinExistence type="inferred from homology"/>
<dbReference type="GO" id="GO:0030170">
    <property type="term" value="F:pyridoxal phosphate binding"/>
    <property type="evidence" value="ECO:0007669"/>
    <property type="project" value="InterPro"/>
</dbReference>
<dbReference type="InterPro" id="IPR036052">
    <property type="entry name" value="TrpB-like_PALP_sf"/>
</dbReference>
<dbReference type="Gene3D" id="3.40.50.1100">
    <property type="match status" value="2"/>
</dbReference>
<evidence type="ECO:0000259" key="13">
    <source>
        <dbReference type="PROSITE" id="PS51672"/>
    </source>
</evidence>
<dbReference type="CDD" id="cd04907">
    <property type="entry name" value="ACT_ThrD-I_2"/>
    <property type="match status" value="1"/>
</dbReference>
<accession>A0A4R4YT55</accession>
<dbReference type="FunFam" id="3.40.1020.10:FF:000002">
    <property type="entry name" value="L-threonine dehydratase"/>
    <property type="match status" value="1"/>
</dbReference>
<dbReference type="Pfam" id="PF00585">
    <property type="entry name" value="Thr_dehydrat_C"/>
    <property type="match status" value="1"/>
</dbReference>
<keyword evidence="7 12" id="KW-0412">Isoleucine biosynthesis</keyword>
<dbReference type="SUPFAM" id="SSF53686">
    <property type="entry name" value="Tryptophan synthase beta subunit-like PLP-dependent enzymes"/>
    <property type="match status" value="1"/>
</dbReference>
<dbReference type="RefSeq" id="WP_132175047.1">
    <property type="nucleotide sequence ID" value="NZ_SMKX01000148.1"/>
</dbReference>
<evidence type="ECO:0000256" key="3">
    <source>
        <dbReference type="ARBA" id="ARBA00004810"/>
    </source>
</evidence>
<keyword evidence="9 12" id="KW-0456">Lyase</keyword>
<dbReference type="SUPFAM" id="SSF55021">
    <property type="entry name" value="ACT-like"/>
    <property type="match status" value="1"/>
</dbReference>
<dbReference type="EC" id="4.3.1.19" evidence="12"/>
<reference evidence="14 15" key="1">
    <citation type="submission" date="2019-03" db="EMBL/GenBank/DDBJ databases">
        <title>Draft genome sequences of novel Actinobacteria.</title>
        <authorList>
            <person name="Sahin N."/>
            <person name="Ay H."/>
            <person name="Saygin H."/>
        </authorList>
    </citation>
    <scope>NUCLEOTIDE SEQUENCE [LARGE SCALE GENOMIC DNA]</scope>
    <source>
        <strain evidence="14 15">JCM 13523</strain>
    </source>
</reference>
<dbReference type="GO" id="GO:0006567">
    <property type="term" value="P:L-threonine catabolic process"/>
    <property type="evidence" value="ECO:0007669"/>
    <property type="project" value="TreeGrafter"/>
</dbReference>
<evidence type="ECO:0000256" key="2">
    <source>
        <dbReference type="ARBA" id="ARBA00001933"/>
    </source>
</evidence>
<protein>
    <recommendedName>
        <fullName evidence="12">L-threonine dehydratase</fullName>
        <ecNumber evidence="12">4.3.1.19</ecNumber>
    </recommendedName>
    <alternativeName>
        <fullName evidence="12">Threonine deaminase</fullName>
    </alternativeName>
</protein>
<feature type="domain" description="ACT-like" evidence="13">
    <location>
        <begin position="348"/>
        <end position="422"/>
    </location>
</feature>
<dbReference type="InterPro" id="IPR000634">
    <property type="entry name" value="Ser/Thr_deHydtase_PyrdxlP-BS"/>
</dbReference>
<evidence type="ECO:0000313" key="14">
    <source>
        <dbReference type="EMBL" id="TDD47594.1"/>
    </source>
</evidence>
<evidence type="ECO:0000256" key="8">
    <source>
        <dbReference type="ARBA" id="ARBA00022898"/>
    </source>
</evidence>
<dbReference type="Proteomes" id="UP000295124">
    <property type="component" value="Unassembled WGS sequence"/>
</dbReference>
<comment type="function">
    <text evidence="11 12">Catalyzes the anaerobic formation of alpha-ketobutyrate and ammonia from threonine in a two-step reaction. The first step involved a dehydration of threonine and a production of enamine intermediates (aminocrotonate), which tautomerizes to its imine form (iminobutyrate). Both intermediates are unstable and short-lived. The second step is the nonenzymatic hydrolysis of the enamine/imine intermediates to form 2-ketobutyrate and free ammonia. In the low water environment of the cell, the second step is accelerated by RidA.</text>
</comment>
<dbReference type="InterPro" id="IPR050147">
    <property type="entry name" value="Ser/Thr_Dehydratase"/>
</dbReference>
<evidence type="ECO:0000256" key="4">
    <source>
        <dbReference type="ARBA" id="ARBA00010869"/>
    </source>
</evidence>
<dbReference type="InterPro" id="IPR001721">
    <property type="entry name" value="TD_ACT-like"/>
</dbReference>
<dbReference type="NCBIfam" id="TIGR02079">
    <property type="entry name" value="THD1"/>
    <property type="match status" value="1"/>
</dbReference>
<dbReference type="GO" id="GO:0004794">
    <property type="term" value="F:threonine deaminase activity"/>
    <property type="evidence" value="ECO:0007669"/>
    <property type="project" value="UniProtKB-UniRule"/>
</dbReference>
<evidence type="ECO:0000256" key="9">
    <source>
        <dbReference type="ARBA" id="ARBA00023239"/>
    </source>
</evidence>
<comment type="caution">
    <text evidence="14">The sequence shown here is derived from an EMBL/GenBank/DDBJ whole genome shotgun (WGS) entry which is preliminary data.</text>
</comment>
<gene>
    <name evidence="12 14" type="primary">ilvA</name>
    <name evidence="14" type="ORF">E1263_34175</name>
</gene>
<comment type="cofactor">
    <cofactor evidence="2 12">
        <name>pyridoxal 5'-phosphate</name>
        <dbReference type="ChEBI" id="CHEBI:597326"/>
    </cofactor>
</comment>
<dbReference type="InterPro" id="IPR038110">
    <property type="entry name" value="TD_ACT-like_sf"/>
</dbReference>
<dbReference type="CDD" id="cd01562">
    <property type="entry name" value="Thr-dehyd"/>
    <property type="match status" value="1"/>
</dbReference>
<dbReference type="AlphaFoldDB" id="A0A4R4YT55"/>
<comment type="catalytic activity">
    <reaction evidence="1 12">
        <text>L-threonine = 2-oxobutanoate + NH4(+)</text>
        <dbReference type="Rhea" id="RHEA:22108"/>
        <dbReference type="ChEBI" id="CHEBI:16763"/>
        <dbReference type="ChEBI" id="CHEBI:28938"/>
        <dbReference type="ChEBI" id="CHEBI:57926"/>
        <dbReference type="EC" id="4.3.1.19"/>
    </reaction>
</comment>
<dbReference type="Gene3D" id="3.40.1020.10">
    <property type="entry name" value="Biosynthetic Threonine Deaminase, Domain 3"/>
    <property type="match status" value="1"/>
</dbReference>
<sequence length="431" mass="44917">MQGSSSVARWTGSAAVSVSGAATSVEAAVERLDGVAIKTPLQRNLRLSERTGAQIWLKREDLQIGRSYKLRGAYNLIAQLDETAKAAGVVCASAGNHGQGLAYSCHTLGVHGKVFVPRTTPRQKRDRIAALGGKQIQVIVTGDTYDDAAAAALADAEATGATIVPAFDDPRTVAGQGTVAVEIVQQLGHAPDVLVVPVGGGGLVAGVASWLTARHPGVRIVGVEPAGAASMAAALAAGEPVTLPQLDSFVDGAAVRRVGDVTLPLVASAGVELMSVPEGLVCSEMLELYQVDGLIAEPAGALSTSALGNGLTVRPGETVVCLLSGGNNDVSRYSEILERSLVYEGLKHYFLVTFPQEPGALRQFLDGVLGPDDDIALFEYVKRNNRETGVALVGIEIGRASDLEGLLARMDAAPLDIERINPNSPEFRYLI</sequence>
<dbReference type="UniPathway" id="UPA00047">
    <property type="reaction ID" value="UER00054"/>
</dbReference>
<evidence type="ECO:0000256" key="5">
    <source>
        <dbReference type="ARBA" id="ARBA00011881"/>
    </source>
</evidence>
<evidence type="ECO:0000256" key="7">
    <source>
        <dbReference type="ARBA" id="ARBA00022624"/>
    </source>
</evidence>
<keyword evidence="10 12" id="KW-0100">Branched-chain amino acid biosynthesis</keyword>
<dbReference type="GO" id="GO:0006565">
    <property type="term" value="P:L-serine catabolic process"/>
    <property type="evidence" value="ECO:0007669"/>
    <property type="project" value="TreeGrafter"/>
</dbReference>